<feature type="compositionally biased region" description="Basic and acidic residues" evidence="1">
    <location>
        <begin position="157"/>
        <end position="167"/>
    </location>
</feature>
<accession>A0AAE3NE23</accession>
<feature type="region of interest" description="Disordered" evidence="1">
    <location>
        <begin position="138"/>
        <end position="176"/>
    </location>
</feature>
<evidence type="ECO:0000313" key="3">
    <source>
        <dbReference type="Proteomes" id="UP001143674"/>
    </source>
</evidence>
<proteinExistence type="predicted"/>
<dbReference type="EMBL" id="JAIVEX010000002">
    <property type="protein sequence ID" value="MDB0520540.1"/>
    <property type="molecule type" value="Genomic_DNA"/>
</dbReference>
<evidence type="ECO:0000256" key="1">
    <source>
        <dbReference type="SAM" id="MobiDB-lite"/>
    </source>
</evidence>
<comment type="caution">
    <text evidence="2">The sequence shown here is derived from an EMBL/GenBank/DDBJ whole genome shotgun (WGS) entry which is preliminary data.</text>
</comment>
<dbReference type="InterPro" id="IPR009078">
    <property type="entry name" value="Ferritin-like_SF"/>
</dbReference>
<dbReference type="AlphaFoldDB" id="A0AAE3NE23"/>
<dbReference type="SUPFAM" id="SSF47240">
    <property type="entry name" value="Ferritin-like"/>
    <property type="match status" value="1"/>
</dbReference>
<dbReference type="Proteomes" id="UP001143674">
    <property type="component" value="Unassembled WGS sequence"/>
</dbReference>
<dbReference type="GO" id="GO:0016491">
    <property type="term" value="F:oxidoreductase activity"/>
    <property type="evidence" value="ECO:0007669"/>
    <property type="project" value="InterPro"/>
</dbReference>
<dbReference type="InterPro" id="IPR012348">
    <property type="entry name" value="RNR-like"/>
</dbReference>
<sequence>MIRSIYQRLANDEARHARAYYSYMQRALERDSHQARSSFSKIGVLMTNPRMNRARHPTHLHVNKSLFPNDTVNGWLPDPSWLTQWLNSRAIGRIAWSAAFSRTCHRRSASRSIIRAHCGNSTSRSRLDSFLMSSPGSAISWRPEPGREHHPTKRARPMREAARPGDSRHKRKRGIAPRFSYTTSRVSMNWMSGKRSCVSRRFTWLGAR</sequence>
<protein>
    <submittedName>
        <fullName evidence="2">Uncharacterized protein</fullName>
    </submittedName>
</protein>
<name>A0AAE3NE23_RALSL</name>
<evidence type="ECO:0000313" key="2">
    <source>
        <dbReference type="EMBL" id="MDB0520540.1"/>
    </source>
</evidence>
<gene>
    <name evidence="2" type="ORF">LBW55_02810</name>
</gene>
<organism evidence="2 3">
    <name type="scientific">Ralstonia solanacearum</name>
    <name type="common">Pseudomonas solanacearum</name>
    <dbReference type="NCBI Taxonomy" id="305"/>
    <lineage>
        <taxon>Bacteria</taxon>
        <taxon>Pseudomonadati</taxon>
        <taxon>Pseudomonadota</taxon>
        <taxon>Betaproteobacteria</taxon>
        <taxon>Burkholderiales</taxon>
        <taxon>Burkholderiaceae</taxon>
        <taxon>Ralstonia</taxon>
        <taxon>Ralstonia solanacearum species complex</taxon>
    </lineage>
</organism>
<reference evidence="2" key="1">
    <citation type="submission" date="2021-09" db="EMBL/GenBank/DDBJ databases">
        <title>Genomic analysis of Ralstonia spp.</title>
        <authorList>
            <person name="Aburjaile F."/>
            <person name="Ariute J.C."/>
            <person name="Pais A.K.L."/>
            <person name="Albuquerque G.M.R."/>
            <person name="Silva A.M.F."/>
            <person name="Brenig B."/>
            <person name="Azevedo V."/>
            <person name="Matiuzzi M."/>
            <person name="Ramos R."/>
            <person name="Goes-Neto A."/>
            <person name="Soares S."/>
            <person name="Iseppon A.M.B."/>
            <person name="Souza E."/>
            <person name="Gama M."/>
        </authorList>
    </citation>
    <scope>NUCLEOTIDE SEQUENCE</scope>
    <source>
        <strain evidence="2">B4</strain>
    </source>
</reference>
<dbReference type="Gene3D" id="1.10.620.20">
    <property type="entry name" value="Ribonucleotide Reductase, subunit A"/>
    <property type="match status" value="1"/>
</dbReference>